<dbReference type="Pfam" id="PF05239">
    <property type="entry name" value="PRC"/>
    <property type="match status" value="1"/>
</dbReference>
<evidence type="ECO:0000313" key="4">
    <source>
        <dbReference type="EMBL" id="QDT56844.1"/>
    </source>
</evidence>
<proteinExistence type="predicted"/>
<dbReference type="SUPFAM" id="SSF50346">
    <property type="entry name" value="PRC-barrel domain"/>
    <property type="match status" value="1"/>
</dbReference>
<gene>
    <name evidence="4" type="ORF">Pan44_49040</name>
</gene>
<keyword evidence="5" id="KW-1185">Reference proteome</keyword>
<dbReference type="InParanoid" id="A0A517SL39"/>
<dbReference type="KEGG" id="ccos:Pan44_49040"/>
<sequence precursor="true">MSKRHYFLKTALAGLTLAAATAQLSAQDRAGGSVEVRRISNILKTKVVIQDDKPAGEIVDVVYSEGGCIDYYVASYDNRQYVVPFDVVQYRPADRIVFVDIAPTQFERVQFFSSNQWPDLYAPGFRDQVFASFNVRAGGRNRTTFRQGADVDVDIRNRDRDRDPDPANRDNAADRDRPNRDRNQDDDRNRPSAGTRDSDRPNAGTRDGDRPDRAPTPAPGAKDDRPRTEPRDNAPPRAEPGTNPGRNDATPPRARAGNNADRGPATPPKPGVNPGSSSGAGSTPPARSGAESEKKPLTPPPVVPK</sequence>
<feature type="chain" id="PRO_5021823933" description="PRC-barrel domain-containing protein" evidence="2">
    <location>
        <begin position="27"/>
        <end position="305"/>
    </location>
</feature>
<protein>
    <recommendedName>
        <fullName evidence="3">PRC-barrel domain-containing protein</fullName>
    </recommendedName>
</protein>
<dbReference type="Proteomes" id="UP000315700">
    <property type="component" value="Chromosome"/>
</dbReference>
<dbReference type="RefSeq" id="WP_145034260.1">
    <property type="nucleotide sequence ID" value="NZ_CP036271.1"/>
</dbReference>
<feature type="compositionally biased region" description="Low complexity" evidence="1">
    <location>
        <begin position="274"/>
        <end position="289"/>
    </location>
</feature>
<dbReference type="OrthoDB" id="286778at2"/>
<evidence type="ECO:0000313" key="5">
    <source>
        <dbReference type="Proteomes" id="UP000315700"/>
    </source>
</evidence>
<dbReference type="EMBL" id="CP036271">
    <property type="protein sequence ID" value="QDT56844.1"/>
    <property type="molecule type" value="Genomic_DNA"/>
</dbReference>
<dbReference type="Gene3D" id="2.30.30.240">
    <property type="entry name" value="PRC-barrel domain"/>
    <property type="match status" value="1"/>
</dbReference>
<evidence type="ECO:0000259" key="3">
    <source>
        <dbReference type="Pfam" id="PF05239"/>
    </source>
</evidence>
<dbReference type="InterPro" id="IPR027275">
    <property type="entry name" value="PRC-brl_dom"/>
</dbReference>
<organism evidence="4 5">
    <name type="scientific">Caulifigura coniformis</name>
    <dbReference type="NCBI Taxonomy" id="2527983"/>
    <lineage>
        <taxon>Bacteria</taxon>
        <taxon>Pseudomonadati</taxon>
        <taxon>Planctomycetota</taxon>
        <taxon>Planctomycetia</taxon>
        <taxon>Planctomycetales</taxon>
        <taxon>Planctomycetaceae</taxon>
        <taxon>Caulifigura</taxon>
    </lineage>
</organism>
<dbReference type="AlphaFoldDB" id="A0A517SL39"/>
<accession>A0A517SL39</accession>
<reference evidence="4 5" key="1">
    <citation type="submission" date="2019-02" db="EMBL/GenBank/DDBJ databases">
        <title>Deep-cultivation of Planctomycetes and their phenomic and genomic characterization uncovers novel biology.</title>
        <authorList>
            <person name="Wiegand S."/>
            <person name="Jogler M."/>
            <person name="Boedeker C."/>
            <person name="Pinto D."/>
            <person name="Vollmers J."/>
            <person name="Rivas-Marin E."/>
            <person name="Kohn T."/>
            <person name="Peeters S.H."/>
            <person name="Heuer A."/>
            <person name="Rast P."/>
            <person name="Oberbeckmann S."/>
            <person name="Bunk B."/>
            <person name="Jeske O."/>
            <person name="Meyerdierks A."/>
            <person name="Storesund J.E."/>
            <person name="Kallscheuer N."/>
            <person name="Luecker S."/>
            <person name="Lage O.M."/>
            <person name="Pohl T."/>
            <person name="Merkel B.J."/>
            <person name="Hornburger P."/>
            <person name="Mueller R.-W."/>
            <person name="Bruemmer F."/>
            <person name="Labrenz M."/>
            <person name="Spormann A.M."/>
            <person name="Op den Camp H."/>
            <person name="Overmann J."/>
            <person name="Amann R."/>
            <person name="Jetten M.S.M."/>
            <person name="Mascher T."/>
            <person name="Medema M.H."/>
            <person name="Devos D.P."/>
            <person name="Kaster A.-K."/>
            <person name="Ovreas L."/>
            <person name="Rohde M."/>
            <person name="Galperin M.Y."/>
            <person name="Jogler C."/>
        </authorList>
    </citation>
    <scope>NUCLEOTIDE SEQUENCE [LARGE SCALE GENOMIC DNA]</scope>
    <source>
        <strain evidence="4 5">Pan44</strain>
    </source>
</reference>
<feature type="compositionally biased region" description="Basic and acidic residues" evidence="1">
    <location>
        <begin position="221"/>
        <end position="234"/>
    </location>
</feature>
<keyword evidence="2" id="KW-0732">Signal</keyword>
<feature type="compositionally biased region" description="Basic and acidic residues" evidence="1">
    <location>
        <begin position="153"/>
        <end position="213"/>
    </location>
</feature>
<name>A0A517SL39_9PLAN</name>
<dbReference type="InterPro" id="IPR011033">
    <property type="entry name" value="PRC_barrel-like_sf"/>
</dbReference>
<feature type="region of interest" description="Disordered" evidence="1">
    <location>
        <begin position="148"/>
        <end position="305"/>
    </location>
</feature>
<evidence type="ECO:0000256" key="1">
    <source>
        <dbReference type="SAM" id="MobiDB-lite"/>
    </source>
</evidence>
<feature type="signal peptide" evidence="2">
    <location>
        <begin position="1"/>
        <end position="26"/>
    </location>
</feature>
<feature type="domain" description="PRC-barrel" evidence="3">
    <location>
        <begin position="36"/>
        <end position="101"/>
    </location>
</feature>
<evidence type="ECO:0000256" key="2">
    <source>
        <dbReference type="SAM" id="SignalP"/>
    </source>
</evidence>